<dbReference type="AlphaFoldDB" id="A0AA88XF31"/>
<dbReference type="InterPro" id="IPR049012">
    <property type="entry name" value="Mutator_transp_dom"/>
</dbReference>
<dbReference type="Pfam" id="PF20700">
    <property type="entry name" value="Mutator"/>
    <property type="match status" value="1"/>
</dbReference>
<keyword evidence="3" id="KW-1185">Reference proteome</keyword>
<accession>A0AA88XF31</accession>
<dbReference type="EMBL" id="VSWD01000013">
    <property type="protein sequence ID" value="KAK3084130.1"/>
    <property type="molecule type" value="Genomic_DNA"/>
</dbReference>
<evidence type="ECO:0000259" key="1">
    <source>
        <dbReference type="Pfam" id="PF20700"/>
    </source>
</evidence>
<proteinExistence type="predicted"/>
<name>A0AA88XF31_PINIB</name>
<sequence length="649" mass="74702">MQRKFKRKRTNINQFRYKKGVTPYNKGKIFQKVENKQYVRIDSSAHNTNEQLNTLINQQDVHGNSIDVPYQLLREKPNSDLVHNVMETECERPNMDNYKLFHAKKVEDLFDYASKEHFKLKCDGKLLFDENREKQWGVVWQEGMYCNKCNYKSKMFKLYEEVESQELKKGRKAAKPNVGLILGLMTTSIAYRPICDIFASMNISPPDLTSMNHLANKISDKIVQLNTDDMSKIRKKIRLKKEAIGEKDPSCIRAEGDGRFNNRFGDTPFQPASQAVYTMLENETASKKVIAISTVNKLCKRGQIARLKDKNAVCPNHPGKCTATLPEDGIIGNEERLAADCASQVNEDRLSIRYFTADGDSKSFNGIQRTQKGTVEYLRDTRHMANSLKRAIVNKPFSANLFSNCSRSQQQAFKRRFASDVRARCVSELNSALKHHNGNIHKVKLAMPNVCEAIILCYKGYCGDSCQKYSFTCKGLTNDRWLRNYMPRNCVIRMNAKDESLLVECLHIFLSPQAVQKMRFLTNTQATEAFNRRLNRVNPKDVTLSRNYLGRVHTAALMKNHGFSGSTVLRCKKLGATLSAGSRVIKYLGMRQKKDSYDKARQISQKFKKRRSELKFRKYRLHENKNFSAHYSKDLADKNETDHNYAKNN</sequence>
<dbReference type="Proteomes" id="UP001186944">
    <property type="component" value="Unassembled WGS sequence"/>
</dbReference>
<gene>
    <name evidence="2" type="ORF">FSP39_008739</name>
</gene>
<evidence type="ECO:0000313" key="3">
    <source>
        <dbReference type="Proteomes" id="UP001186944"/>
    </source>
</evidence>
<organism evidence="2 3">
    <name type="scientific">Pinctada imbricata</name>
    <name type="common">Atlantic pearl-oyster</name>
    <name type="synonym">Pinctada martensii</name>
    <dbReference type="NCBI Taxonomy" id="66713"/>
    <lineage>
        <taxon>Eukaryota</taxon>
        <taxon>Metazoa</taxon>
        <taxon>Spiralia</taxon>
        <taxon>Lophotrochozoa</taxon>
        <taxon>Mollusca</taxon>
        <taxon>Bivalvia</taxon>
        <taxon>Autobranchia</taxon>
        <taxon>Pteriomorphia</taxon>
        <taxon>Pterioida</taxon>
        <taxon>Pterioidea</taxon>
        <taxon>Pteriidae</taxon>
        <taxon>Pinctada</taxon>
    </lineage>
</organism>
<comment type="caution">
    <text evidence="2">The sequence shown here is derived from an EMBL/GenBank/DDBJ whole genome shotgun (WGS) entry which is preliminary data.</text>
</comment>
<protein>
    <recommendedName>
        <fullName evidence="1">Mutator-like transposase domain-containing protein</fullName>
    </recommendedName>
</protein>
<feature type="domain" description="Mutator-like transposase" evidence="1">
    <location>
        <begin position="99"/>
        <end position="465"/>
    </location>
</feature>
<evidence type="ECO:0000313" key="2">
    <source>
        <dbReference type="EMBL" id="KAK3084130.1"/>
    </source>
</evidence>
<reference evidence="2" key="1">
    <citation type="submission" date="2019-08" db="EMBL/GenBank/DDBJ databases">
        <title>The improved chromosome-level genome for the pearl oyster Pinctada fucata martensii using PacBio sequencing and Hi-C.</title>
        <authorList>
            <person name="Zheng Z."/>
        </authorList>
    </citation>
    <scope>NUCLEOTIDE SEQUENCE</scope>
    <source>
        <strain evidence="2">ZZ-2019</strain>
        <tissue evidence="2">Adductor muscle</tissue>
    </source>
</reference>